<organism>
    <name type="scientific">Culex quinquefasciatus</name>
    <name type="common">Southern house mosquito</name>
    <name type="synonym">Culex pungens</name>
    <dbReference type="NCBI Taxonomy" id="7176"/>
    <lineage>
        <taxon>Eukaryota</taxon>
        <taxon>Metazoa</taxon>
        <taxon>Ecdysozoa</taxon>
        <taxon>Arthropoda</taxon>
        <taxon>Hexapoda</taxon>
        <taxon>Insecta</taxon>
        <taxon>Pterygota</taxon>
        <taxon>Neoptera</taxon>
        <taxon>Endopterygota</taxon>
        <taxon>Diptera</taxon>
        <taxon>Nematocera</taxon>
        <taxon>Culicoidea</taxon>
        <taxon>Culicidae</taxon>
        <taxon>Culicinae</taxon>
        <taxon>Culicini</taxon>
        <taxon>Culex</taxon>
        <taxon>Culex</taxon>
    </lineage>
</organism>
<dbReference type="SUPFAM" id="SSF46938">
    <property type="entry name" value="CRAL/TRIO N-terminal domain"/>
    <property type="match status" value="1"/>
</dbReference>
<feature type="coiled-coil region" evidence="1">
    <location>
        <begin position="271"/>
        <end position="298"/>
    </location>
</feature>
<name>B0XFB1_CULQU</name>
<dbReference type="Gene3D" id="1.10.8.20">
    <property type="entry name" value="N-terminal domain of phosphatidylinositol transfer protein sec14p"/>
    <property type="match status" value="1"/>
</dbReference>
<evidence type="ECO:0000259" key="2">
    <source>
        <dbReference type="PROSITE" id="PS50191"/>
    </source>
</evidence>
<evidence type="ECO:0000313" key="5">
    <source>
        <dbReference type="Proteomes" id="UP000002320"/>
    </source>
</evidence>
<dbReference type="VEuPathDB" id="VectorBase:CPIJ018173"/>
<dbReference type="Gene3D" id="1.20.5.1200">
    <property type="entry name" value="Alpha-tocopherol transfer"/>
    <property type="match status" value="1"/>
</dbReference>
<feature type="domain" description="CRAL-TRIO" evidence="2">
    <location>
        <begin position="129"/>
        <end position="276"/>
    </location>
</feature>
<keyword evidence="1" id="KW-0175">Coiled coil</keyword>
<reference evidence="3" key="1">
    <citation type="submission" date="2007-03" db="EMBL/GenBank/DDBJ databases">
        <title>Annotation of Culex pipiens quinquefasciatus.</title>
        <authorList>
            <consortium name="The Broad Institute Genome Sequencing Platform"/>
            <person name="Atkinson P.W."/>
            <person name="Hemingway J."/>
            <person name="Christensen B.M."/>
            <person name="Higgs S."/>
            <person name="Kodira C."/>
            <person name="Hannick L."/>
            <person name="Megy K."/>
            <person name="O'Leary S."/>
            <person name="Pearson M."/>
            <person name="Haas B.J."/>
            <person name="Mauceli E."/>
            <person name="Wortman J.R."/>
            <person name="Lee N.H."/>
            <person name="Guigo R."/>
            <person name="Stanke M."/>
            <person name="Alvarado L."/>
            <person name="Amedeo P."/>
            <person name="Antoine C.H."/>
            <person name="Arensburger P."/>
            <person name="Bidwell S.L."/>
            <person name="Crawford M."/>
            <person name="Camaro F."/>
            <person name="Devon K."/>
            <person name="Engels R."/>
            <person name="Hammond M."/>
            <person name="Howarth C."/>
            <person name="Koehrsen M."/>
            <person name="Lawson D."/>
            <person name="Montgomery P."/>
            <person name="Nene V."/>
            <person name="Nusbaum C."/>
            <person name="Puiu D."/>
            <person name="Romero-Severson J."/>
            <person name="Severson D.W."/>
            <person name="Shumway M."/>
            <person name="Sisk P."/>
            <person name="Stolte C."/>
            <person name="Zeng Q."/>
            <person name="Eisenstadt E."/>
            <person name="Fraser-Liggett C."/>
            <person name="Strausberg R."/>
            <person name="Galagan J."/>
            <person name="Birren B."/>
            <person name="Collins F.H."/>
        </authorList>
    </citation>
    <scope>NUCLEOTIDE SEQUENCE [LARGE SCALE GENOMIC DNA]</scope>
    <source>
        <strain evidence="3">JHB</strain>
    </source>
</reference>
<dbReference type="EMBL" id="DS232913">
    <property type="protein sequence ID" value="EDS26684.1"/>
    <property type="molecule type" value="Genomic_DNA"/>
</dbReference>
<dbReference type="KEGG" id="cqu:CpipJ_CPIJ018173"/>
<dbReference type="OrthoDB" id="7422178at2759"/>
<dbReference type="OMA" id="ATMGHFV"/>
<dbReference type="Gene3D" id="3.40.525.10">
    <property type="entry name" value="CRAL-TRIO lipid binding domain"/>
    <property type="match status" value="1"/>
</dbReference>
<dbReference type="InParanoid" id="B0XFB1"/>
<dbReference type="EnsemblMetazoa" id="CPIJ018173-RA">
    <property type="protein sequence ID" value="CPIJ018173-PA"/>
    <property type="gene ID" value="CPIJ018173"/>
</dbReference>
<accession>B0XFB1</accession>
<dbReference type="HOGENOM" id="CLU_046597_2_0_1"/>
<dbReference type="InterPro" id="IPR036273">
    <property type="entry name" value="CRAL/TRIO_N_dom_sf"/>
</dbReference>
<dbReference type="SMART" id="SM00516">
    <property type="entry name" value="SEC14"/>
    <property type="match status" value="1"/>
</dbReference>
<evidence type="ECO:0000313" key="3">
    <source>
        <dbReference type="EMBL" id="EDS26684.1"/>
    </source>
</evidence>
<keyword evidence="5" id="KW-1185">Reference proteome</keyword>
<dbReference type="InterPro" id="IPR011074">
    <property type="entry name" value="CRAL/TRIO_N_dom"/>
</dbReference>
<dbReference type="STRING" id="7176.B0XFB1"/>
<dbReference type="PROSITE" id="PS50191">
    <property type="entry name" value="CRAL_TRIO"/>
    <property type="match status" value="1"/>
</dbReference>
<gene>
    <name evidence="4" type="primary">6051992</name>
    <name evidence="3" type="ORF">CpipJ_CPIJ018173</name>
</gene>
<dbReference type="GO" id="GO:1902936">
    <property type="term" value="F:phosphatidylinositol bisphosphate binding"/>
    <property type="evidence" value="ECO:0007669"/>
    <property type="project" value="TreeGrafter"/>
</dbReference>
<dbReference type="eggNOG" id="KOG1471">
    <property type="taxonomic scope" value="Eukaryota"/>
</dbReference>
<evidence type="ECO:0000313" key="4">
    <source>
        <dbReference type="EnsemblMetazoa" id="CPIJ018173-PA"/>
    </source>
</evidence>
<dbReference type="PRINTS" id="PR00180">
    <property type="entry name" value="CRETINALDHBP"/>
</dbReference>
<dbReference type="PANTHER" id="PTHR10174">
    <property type="entry name" value="ALPHA-TOCOPHEROL TRANSFER PROTEIN-RELATED"/>
    <property type="match status" value="1"/>
</dbReference>
<dbReference type="InterPro" id="IPR001251">
    <property type="entry name" value="CRAL-TRIO_dom"/>
</dbReference>
<dbReference type="CDD" id="cd00170">
    <property type="entry name" value="SEC14"/>
    <property type="match status" value="1"/>
</dbReference>
<dbReference type="VEuPathDB" id="VectorBase:CQUJHB006687"/>
<dbReference type="GO" id="GO:0016020">
    <property type="term" value="C:membrane"/>
    <property type="evidence" value="ECO:0007669"/>
    <property type="project" value="TreeGrafter"/>
</dbReference>
<dbReference type="SMART" id="SM01100">
    <property type="entry name" value="CRAL_TRIO_N"/>
    <property type="match status" value="1"/>
</dbReference>
<sequence length="324" mass="37267">MTTTAADAAGGRFSVNKCPSEYQEYVCDLSDGDRQLAKVELGEDDQVRTQGLQHMRDWIGRHPHIRKCRTDPVFLLRFLRARKFNLPQACEMLERYLSMRQVFRIWFENLDPEDKYMKQCVATEGALPLGVDKRGRMVGLIRVRNFDATKFTCHHLGRFTHMALESFYDDQRFQIGGGVAIVDCQGATMAHFTLFKLSDIRNFMECLKHALPVRVQEVHVIGLPRIGAAIGDLILNFASAEMKRRIFFHSTLEDAMKQLDQSLLPVEYGGVQDARDIVERLRKRLEDGRDTLIQLDELEIDGEPYAAFWNQGQDEDVEFGMEID</sequence>
<dbReference type="Proteomes" id="UP000002320">
    <property type="component" value="Unassembled WGS sequence"/>
</dbReference>
<dbReference type="SUPFAM" id="SSF52087">
    <property type="entry name" value="CRAL/TRIO domain"/>
    <property type="match status" value="1"/>
</dbReference>
<dbReference type="Pfam" id="PF03765">
    <property type="entry name" value="CRAL_TRIO_N"/>
    <property type="match status" value="1"/>
</dbReference>
<reference evidence="4" key="2">
    <citation type="submission" date="2021-02" db="UniProtKB">
        <authorList>
            <consortium name="EnsemblMetazoa"/>
        </authorList>
    </citation>
    <scope>IDENTIFICATION</scope>
    <source>
        <strain evidence="4">JHB</strain>
    </source>
</reference>
<dbReference type="InterPro" id="IPR036865">
    <property type="entry name" value="CRAL-TRIO_dom_sf"/>
</dbReference>
<protein>
    <recommendedName>
        <fullName evidence="2">CRAL-TRIO domain-containing protein</fullName>
    </recommendedName>
</protein>
<dbReference type="Pfam" id="PF00650">
    <property type="entry name" value="CRAL_TRIO"/>
    <property type="match status" value="1"/>
</dbReference>
<evidence type="ECO:0000256" key="1">
    <source>
        <dbReference type="SAM" id="Coils"/>
    </source>
</evidence>
<dbReference type="AlphaFoldDB" id="B0XFB1"/>
<dbReference type="PANTHER" id="PTHR10174:SF166">
    <property type="entry name" value="LD40136P"/>
    <property type="match status" value="1"/>
</dbReference>
<proteinExistence type="predicted"/>